<dbReference type="GO" id="GO:0006396">
    <property type="term" value="P:RNA processing"/>
    <property type="evidence" value="ECO:0007669"/>
    <property type="project" value="TreeGrafter"/>
</dbReference>
<name>A0A0D2DXV4_9EURO</name>
<dbReference type="PANTHER" id="PTHR47934:SF6">
    <property type="entry name" value="MITOCHONDRIAL GROUP I INTRON SPLICING FACTOR CCM1-RELATED"/>
    <property type="match status" value="1"/>
</dbReference>
<feature type="compositionally biased region" description="Basic and acidic residues" evidence="1">
    <location>
        <begin position="847"/>
        <end position="857"/>
    </location>
</feature>
<feature type="compositionally biased region" description="Basic and acidic residues" evidence="1">
    <location>
        <begin position="94"/>
        <end position="104"/>
    </location>
</feature>
<evidence type="ECO:0008006" key="4">
    <source>
        <dbReference type="Google" id="ProtNLM"/>
    </source>
</evidence>
<dbReference type="VEuPathDB" id="FungiDB:PV06_00140"/>
<reference evidence="2 3" key="1">
    <citation type="submission" date="2015-01" db="EMBL/GenBank/DDBJ databases">
        <title>The Genome Sequence of Exophiala oligosperma CBS72588.</title>
        <authorList>
            <consortium name="The Broad Institute Genomics Platform"/>
            <person name="Cuomo C."/>
            <person name="de Hoog S."/>
            <person name="Gorbushina A."/>
            <person name="Stielow B."/>
            <person name="Teixiera M."/>
            <person name="Abouelleil A."/>
            <person name="Chapman S.B."/>
            <person name="Priest M."/>
            <person name="Young S.K."/>
            <person name="Wortman J."/>
            <person name="Nusbaum C."/>
            <person name="Birren B."/>
        </authorList>
    </citation>
    <scope>NUCLEOTIDE SEQUENCE [LARGE SCALE GENOMIC DNA]</scope>
    <source>
        <strain evidence="2 3">CBS 72588</strain>
    </source>
</reference>
<dbReference type="RefSeq" id="XP_016267661.1">
    <property type="nucleotide sequence ID" value="XM_016400608.1"/>
</dbReference>
<feature type="compositionally biased region" description="Basic and acidic residues" evidence="1">
    <location>
        <begin position="170"/>
        <end position="190"/>
    </location>
</feature>
<dbReference type="STRING" id="215243.A0A0D2DXV4"/>
<feature type="compositionally biased region" description="Acidic residues" evidence="1">
    <location>
        <begin position="858"/>
        <end position="869"/>
    </location>
</feature>
<dbReference type="PANTHER" id="PTHR47934">
    <property type="entry name" value="PENTATRICOPEPTIDE REPEAT-CONTAINING PROTEIN PET309, MITOCHONDRIAL"/>
    <property type="match status" value="1"/>
</dbReference>
<dbReference type="Gene3D" id="1.25.40.10">
    <property type="entry name" value="Tetratricopeptide repeat domain"/>
    <property type="match status" value="1"/>
</dbReference>
<feature type="region of interest" description="Disordered" evidence="1">
    <location>
        <begin position="170"/>
        <end position="196"/>
    </location>
</feature>
<proteinExistence type="predicted"/>
<feature type="compositionally biased region" description="Basic and acidic residues" evidence="1">
    <location>
        <begin position="822"/>
        <end position="840"/>
    </location>
</feature>
<evidence type="ECO:0000256" key="1">
    <source>
        <dbReference type="SAM" id="MobiDB-lite"/>
    </source>
</evidence>
<dbReference type="EMBL" id="KN847332">
    <property type="protein sequence ID" value="KIW47445.1"/>
    <property type="molecule type" value="Genomic_DNA"/>
</dbReference>
<feature type="region of interest" description="Disordered" evidence="1">
    <location>
        <begin position="758"/>
        <end position="787"/>
    </location>
</feature>
<dbReference type="HOGENOM" id="CLU_331541_0_0_1"/>
<dbReference type="GO" id="GO:0007005">
    <property type="term" value="P:mitochondrion organization"/>
    <property type="evidence" value="ECO:0007669"/>
    <property type="project" value="TreeGrafter"/>
</dbReference>
<feature type="region of interest" description="Disordered" evidence="1">
    <location>
        <begin position="690"/>
        <end position="725"/>
    </location>
</feature>
<protein>
    <recommendedName>
        <fullName evidence="4">Pentacotripeptide-repeat region of PRORP domain-containing protein</fullName>
    </recommendedName>
</protein>
<feature type="region of interest" description="Disordered" evidence="1">
    <location>
        <begin position="71"/>
        <end position="104"/>
    </location>
</feature>
<sequence length="950" mass="109367">MHRPSKFAGCRSIQNTTSTSPLAFCDFLFPSSRLTTCRQSRNVSTALRVQDAQSLESMFYGALAHATSCHRARKNSRDQSKGVSGNGGAAIRAMDGHRTYSRHPADARSFQARCRNMSTTSRLAQARPRQANRVKDFFDDNTFEFAAKSRLPMGFFHDLDVLQDKMDEMRQEPVREEADKKEHEQEEQERSASQLEEQVQLLNSVRKLENKLAQMKSKLAESTKHAPVRIEPAPPPPEVVLSRDDYKALVDLYYYTNHRRFDPESPDASPTPVLLEDYAFKLSEDFAPPQAFAEFYNDDEDYKSPLKEVEERLLSRQLREVSVTQDFVDLLLDNHSSNAELFKAYKRLPQPGMAFLPRGIVRVFLQRMATPWQKSEKSMIRYLSLIDDAQRADVPVTRAEWASAIYLAGRSFAKVTQSEVNAAFRIWRRMEHEAGVKSHHVTLNILFDIAVRANKYPLAQMVLKEMHDRGLRLNRLGRVSVIYYHGLRADGDGVRKAYRDFVDAGEIIDTLVLNCVIASLYNAQEPTAAEQIYERMKSLQENLRRGRRDDGQTVLYRRYPLPGGEVIEHELAANHLKRVLLKASRLKDILPEQHQQLQDAMPLTPDHVTFRTMISHHVNVSGNLNRITVLLEEMKTLFNLPMQSVFFQLLFKGFALHGATRDPDASWNNQRLDLVWKACQDAIRAGQAASRGKFSRDADATLPTSEAIERSPEHTSDPTRPTPMKKLSTWNEFVLDLAVFPRERRKHIERVHAELFDEEEEQKRALFKSSSSPSSSYTTKQSLPHTQETYYPLGDAALDREEGEYVLPSPSQVIDPAFQQHRQHDESGHLEEQRSEHEGEYQGPHYEGQDHNGQYEDREQDQDMQDQDMQDERDTRPISITSKHQVQATRPLICWLLRAYTVCTGDRKKVEQVWATVRRLWKTQDTNDRENVSRVLRRCLRDCDRFGPPL</sequence>
<dbReference type="InterPro" id="IPR051114">
    <property type="entry name" value="Mito_RNA_Proc_CCM1"/>
</dbReference>
<dbReference type="Proteomes" id="UP000053342">
    <property type="component" value="Unassembled WGS sequence"/>
</dbReference>
<dbReference type="GO" id="GO:0003729">
    <property type="term" value="F:mRNA binding"/>
    <property type="evidence" value="ECO:0007669"/>
    <property type="project" value="TreeGrafter"/>
</dbReference>
<evidence type="ECO:0000313" key="2">
    <source>
        <dbReference type="EMBL" id="KIW47445.1"/>
    </source>
</evidence>
<dbReference type="GeneID" id="27352214"/>
<feature type="compositionally biased region" description="Basic and acidic residues" evidence="1">
    <location>
        <begin position="707"/>
        <end position="717"/>
    </location>
</feature>
<keyword evidence="3" id="KW-1185">Reference proteome</keyword>
<evidence type="ECO:0000313" key="3">
    <source>
        <dbReference type="Proteomes" id="UP000053342"/>
    </source>
</evidence>
<dbReference type="InterPro" id="IPR011990">
    <property type="entry name" value="TPR-like_helical_dom_sf"/>
</dbReference>
<dbReference type="AlphaFoldDB" id="A0A0D2DXV4"/>
<feature type="compositionally biased region" description="Polar residues" evidence="1">
    <location>
        <begin position="777"/>
        <end position="787"/>
    </location>
</feature>
<feature type="region of interest" description="Disordered" evidence="1">
    <location>
        <begin position="820"/>
        <end position="883"/>
    </location>
</feature>
<dbReference type="OrthoDB" id="1908178at2759"/>
<organism evidence="2 3">
    <name type="scientific">Exophiala oligosperma</name>
    <dbReference type="NCBI Taxonomy" id="215243"/>
    <lineage>
        <taxon>Eukaryota</taxon>
        <taxon>Fungi</taxon>
        <taxon>Dikarya</taxon>
        <taxon>Ascomycota</taxon>
        <taxon>Pezizomycotina</taxon>
        <taxon>Eurotiomycetes</taxon>
        <taxon>Chaetothyriomycetidae</taxon>
        <taxon>Chaetothyriales</taxon>
        <taxon>Herpotrichiellaceae</taxon>
        <taxon>Exophiala</taxon>
    </lineage>
</organism>
<gene>
    <name evidence="2" type="ORF">PV06_00140</name>
</gene>
<dbReference type="GO" id="GO:0005739">
    <property type="term" value="C:mitochondrion"/>
    <property type="evidence" value="ECO:0007669"/>
    <property type="project" value="TreeGrafter"/>
</dbReference>
<accession>A0A0D2DXV4</accession>